<dbReference type="EMBL" id="JANFNG010000034">
    <property type="protein sequence ID" value="MCQ4084369.1"/>
    <property type="molecule type" value="Genomic_DNA"/>
</dbReference>
<comment type="caution">
    <text evidence="1">The sequence shown here is derived from an EMBL/GenBank/DDBJ whole genome shotgun (WGS) entry which is preliminary data.</text>
</comment>
<accession>A0ABT1Q3A7</accession>
<name>A0ABT1Q3A7_9ACTN</name>
<reference evidence="1" key="1">
    <citation type="submission" date="2022-06" db="EMBL/GenBank/DDBJ databases">
        <title>Draft genome sequence of Streptomyces sp. RB6PN25 isolated from peat swamp forest in Thailand.</title>
        <authorList>
            <person name="Duangmal K."/>
            <person name="Klaysubun C."/>
        </authorList>
    </citation>
    <scope>NUCLEOTIDE SEQUENCE</scope>
    <source>
        <strain evidence="1">RB6PN25</strain>
    </source>
</reference>
<dbReference type="Proteomes" id="UP001057702">
    <property type="component" value="Unassembled WGS sequence"/>
</dbReference>
<evidence type="ECO:0000313" key="1">
    <source>
        <dbReference type="EMBL" id="MCQ4084369.1"/>
    </source>
</evidence>
<keyword evidence="2" id="KW-1185">Reference proteome</keyword>
<organism evidence="1 2">
    <name type="scientific">Streptomyces humicola</name>
    <dbReference type="NCBI Taxonomy" id="2953240"/>
    <lineage>
        <taxon>Bacteria</taxon>
        <taxon>Bacillati</taxon>
        <taxon>Actinomycetota</taxon>
        <taxon>Actinomycetes</taxon>
        <taxon>Kitasatosporales</taxon>
        <taxon>Streptomycetaceae</taxon>
        <taxon>Streptomyces</taxon>
    </lineage>
</organism>
<evidence type="ECO:0000313" key="2">
    <source>
        <dbReference type="Proteomes" id="UP001057702"/>
    </source>
</evidence>
<protein>
    <submittedName>
        <fullName evidence="1">Uncharacterized protein</fullName>
    </submittedName>
</protein>
<gene>
    <name evidence="1" type="ORF">NGB36_28255</name>
</gene>
<sequence length="102" mass="11337">MIITPLAEALRRDAAVLLDAYRTHRWVPQPGERELADELARGRWDAQFLRAALRKVPPDARGGRLIDVLEPATEVFDQAADKVPAAVMLQLRVLVDALTTTP</sequence>
<dbReference type="RefSeq" id="WP_255923435.1">
    <property type="nucleotide sequence ID" value="NZ_JANFNG010000034.1"/>
</dbReference>
<proteinExistence type="predicted"/>